<evidence type="ECO:0000313" key="2">
    <source>
        <dbReference type="EMBL" id="VTZ49301.1"/>
    </source>
</evidence>
<comment type="caution">
    <text evidence="2">The sequence shown here is derived from an EMBL/GenBank/DDBJ whole genome shotgun (WGS) entry which is preliminary data.</text>
</comment>
<organism evidence="2 3">
    <name type="scientific">Methylocella tundrae</name>
    <dbReference type="NCBI Taxonomy" id="227605"/>
    <lineage>
        <taxon>Bacteria</taxon>
        <taxon>Pseudomonadati</taxon>
        <taxon>Pseudomonadota</taxon>
        <taxon>Alphaproteobacteria</taxon>
        <taxon>Hyphomicrobiales</taxon>
        <taxon>Beijerinckiaceae</taxon>
        <taxon>Methylocella</taxon>
    </lineage>
</organism>
<accession>A0A8B6M2P1</accession>
<evidence type="ECO:0000313" key="3">
    <source>
        <dbReference type="Proteomes" id="UP000485880"/>
    </source>
</evidence>
<gene>
    <name evidence="2" type="ORF">MPC4_150083</name>
</gene>
<evidence type="ECO:0000256" key="1">
    <source>
        <dbReference type="SAM" id="MobiDB-lite"/>
    </source>
</evidence>
<name>A0A8B6M2P1_METTU</name>
<sequence length="55" mass="5902">MIGTRVGKQCVGQRRGGGKPPRQSRLGCCPFEVLAQTRVDLFVAQKAAGSLRSND</sequence>
<proteinExistence type="predicted"/>
<dbReference type="EMBL" id="CABFMQ020000057">
    <property type="protein sequence ID" value="VTZ49301.1"/>
    <property type="molecule type" value="Genomic_DNA"/>
</dbReference>
<feature type="region of interest" description="Disordered" evidence="1">
    <location>
        <begin position="1"/>
        <end position="23"/>
    </location>
</feature>
<dbReference type="AlphaFoldDB" id="A0A8B6M2P1"/>
<protein>
    <submittedName>
        <fullName evidence="2">Uncharacterized protein</fullName>
    </submittedName>
</protein>
<reference evidence="2 3" key="1">
    <citation type="submission" date="2019-05" db="EMBL/GenBank/DDBJ databases">
        <authorList>
            <person name="Farhan Ul Haque M."/>
        </authorList>
    </citation>
    <scope>NUCLEOTIDE SEQUENCE [LARGE SCALE GENOMIC DNA]</scope>
    <source>
        <strain evidence="2">2</strain>
    </source>
</reference>
<dbReference type="Proteomes" id="UP000485880">
    <property type="component" value="Unassembled WGS sequence"/>
</dbReference>
<keyword evidence="3" id="KW-1185">Reference proteome</keyword>